<dbReference type="EMBL" id="JBBPBN010000020">
    <property type="protein sequence ID" value="KAK9016766.1"/>
    <property type="molecule type" value="Genomic_DNA"/>
</dbReference>
<name>A0ABR2RUU8_9ROSI</name>
<evidence type="ECO:0000313" key="2">
    <source>
        <dbReference type="Proteomes" id="UP001396334"/>
    </source>
</evidence>
<proteinExistence type="predicted"/>
<keyword evidence="2" id="KW-1185">Reference proteome</keyword>
<organism evidence="1 2">
    <name type="scientific">Hibiscus sabdariffa</name>
    <name type="common">roselle</name>
    <dbReference type="NCBI Taxonomy" id="183260"/>
    <lineage>
        <taxon>Eukaryota</taxon>
        <taxon>Viridiplantae</taxon>
        <taxon>Streptophyta</taxon>
        <taxon>Embryophyta</taxon>
        <taxon>Tracheophyta</taxon>
        <taxon>Spermatophyta</taxon>
        <taxon>Magnoliopsida</taxon>
        <taxon>eudicotyledons</taxon>
        <taxon>Gunneridae</taxon>
        <taxon>Pentapetalae</taxon>
        <taxon>rosids</taxon>
        <taxon>malvids</taxon>
        <taxon>Malvales</taxon>
        <taxon>Malvaceae</taxon>
        <taxon>Malvoideae</taxon>
        <taxon>Hibiscus</taxon>
    </lineage>
</organism>
<gene>
    <name evidence="1" type="ORF">V6N11_079260</name>
</gene>
<accession>A0ABR2RUU8</accession>
<sequence length="103" mass="10852">MPELAENMRELAEAEDALLESYDEDEDPNIVAANADVDAVATNAVLPATIAANTAIPDVAAAKEDGLDNPWVVMDSPPASLVPVLDRDIHGPPYARRTCSNPG</sequence>
<comment type="caution">
    <text evidence="1">The sequence shown here is derived from an EMBL/GenBank/DDBJ whole genome shotgun (WGS) entry which is preliminary data.</text>
</comment>
<evidence type="ECO:0000313" key="1">
    <source>
        <dbReference type="EMBL" id="KAK9016766.1"/>
    </source>
</evidence>
<dbReference type="Proteomes" id="UP001396334">
    <property type="component" value="Unassembled WGS sequence"/>
</dbReference>
<reference evidence="1 2" key="1">
    <citation type="journal article" date="2024" name="G3 (Bethesda)">
        <title>Genome assembly of Hibiscus sabdariffa L. provides insights into metabolisms of medicinal natural products.</title>
        <authorList>
            <person name="Kim T."/>
        </authorList>
    </citation>
    <scope>NUCLEOTIDE SEQUENCE [LARGE SCALE GENOMIC DNA]</scope>
    <source>
        <strain evidence="1">TK-2024</strain>
        <tissue evidence="1">Old leaves</tissue>
    </source>
</reference>
<protein>
    <submittedName>
        <fullName evidence="1">Uncharacterized protein</fullName>
    </submittedName>
</protein>